<dbReference type="OrthoDB" id="4618973at2"/>
<reference evidence="1 2" key="1">
    <citation type="submission" date="2020-12" db="EMBL/GenBank/DDBJ databases">
        <title>Complete genome sequence of Mycobacterium heckeshornense JCM 15655T, closely related to a pathogenic non-tuberculous mycobacterial species Mycobacterium xenopi.</title>
        <authorList>
            <person name="Yoshida M."/>
            <person name="Fukano H."/>
            <person name="Asakura T."/>
            <person name="Suzuki M."/>
            <person name="Hoshino Y."/>
        </authorList>
    </citation>
    <scope>NUCLEOTIDE SEQUENCE [LARGE SCALE GENOMIC DNA]</scope>
    <source>
        <strain evidence="1 2">JCM 15655</strain>
    </source>
</reference>
<evidence type="ECO:0000313" key="1">
    <source>
        <dbReference type="EMBL" id="BCO33972.1"/>
    </source>
</evidence>
<dbReference type="STRING" id="110505.ACT16_08745"/>
<gene>
    <name evidence="1" type="ORF">MHEC_04050</name>
</gene>
<dbReference type="Pfam" id="PF10604">
    <property type="entry name" value="Polyketide_cyc2"/>
    <property type="match status" value="1"/>
</dbReference>
<protein>
    <submittedName>
        <fullName evidence="1">Cyclase</fullName>
    </submittedName>
</protein>
<dbReference type="CDD" id="cd07812">
    <property type="entry name" value="SRPBCC"/>
    <property type="match status" value="1"/>
</dbReference>
<accession>A0A2G8BF77</accession>
<dbReference type="SUPFAM" id="SSF55961">
    <property type="entry name" value="Bet v1-like"/>
    <property type="match status" value="1"/>
</dbReference>
<name>A0A2G8BF77_9MYCO</name>
<dbReference type="RefSeq" id="WP_048891079.1">
    <property type="nucleotide sequence ID" value="NZ_AP024237.1"/>
</dbReference>
<keyword evidence="2" id="KW-1185">Reference proteome</keyword>
<proteinExistence type="predicted"/>
<dbReference type="InterPro" id="IPR023393">
    <property type="entry name" value="START-like_dom_sf"/>
</dbReference>
<dbReference type="EMBL" id="AP024237">
    <property type="protein sequence ID" value="BCO33972.1"/>
    <property type="molecule type" value="Genomic_DNA"/>
</dbReference>
<dbReference type="AlphaFoldDB" id="A0A2G8BF77"/>
<dbReference type="Proteomes" id="UP000595446">
    <property type="component" value="Chromosome"/>
</dbReference>
<evidence type="ECO:0000313" key="2">
    <source>
        <dbReference type="Proteomes" id="UP000595446"/>
    </source>
</evidence>
<dbReference type="InterPro" id="IPR019587">
    <property type="entry name" value="Polyketide_cyclase/dehydratase"/>
</dbReference>
<sequence length="155" mass="17781">MTSARHGEVTLHMNAAPERVWEVLADVERMGEWSPECYRVRWLDGAGSPATVGARFKGSNRWRWMRWSMTCQITTADPGRELSWATIRGGRPIVRWTYRLQPANGGTDVTESFEALRWPLDVRVAEDFIMRGRDEQRTQAMRTTLQRIKAAAESA</sequence>
<dbReference type="Gene3D" id="3.30.530.20">
    <property type="match status" value="1"/>
</dbReference>
<organism evidence="1 2">
    <name type="scientific">Mycobacterium heckeshornense</name>
    <dbReference type="NCBI Taxonomy" id="110505"/>
    <lineage>
        <taxon>Bacteria</taxon>
        <taxon>Bacillati</taxon>
        <taxon>Actinomycetota</taxon>
        <taxon>Actinomycetes</taxon>
        <taxon>Mycobacteriales</taxon>
        <taxon>Mycobacteriaceae</taxon>
        <taxon>Mycobacterium</taxon>
    </lineage>
</organism>